<dbReference type="SUPFAM" id="SSF56112">
    <property type="entry name" value="Protein kinase-like (PK-like)"/>
    <property type="match status" value="1"/>
</dbReference>
<dbReference type="EMBL" id="CAMKVN010000089">
    <property type="protein sequence ID" value="CAI2163416.1"/>
    <property type="molecule type" value="Genomic_DNA"/>
</dbReference>
<dbReference type="GO" id="GO:0004672">
    <property type="term" value="F:protein kinase activity"/>
    <property type="evidence" value="ECO:0007669"/>
    <property type="project" value="InterPro"/>
</dbReference>
<gene>
    <name evidence="2" type="ORF">FWILDA_LOCUS1057</name>
</gene>
<dbReference type="PROSITE" id="PS50011">
    <property type="entry name" value="PROTEIN_KINASE_DOM"/>
    <property type="match status" value="1"/>
</dbReference>
<reference evidence="2" key="1">
    <citation type="submission" date="2022-08" db="EMBL/GenBank/DDBJ databases">
        <authorList>
            <person name="Kallberg Y."/>
            <person name="Tangrot J."/>
            <person name="Rosling A."/>
        </authorList>
    </citation>
    <scope>NUCLEOTIDE SEQUENCE</scope>
    <source>
        <strain evidence="2">Wild A</strain>
    </source>
</reference>
<name>A0A9W4WTZ1_9GLOM</name>
<dbReference type="GO" id="GO:0005524">
    <property type="term" value="F:ATP binding"/>
    <property type="evidence" value="ECO:0007669"/>
    <property type="project" value="InterPro"/>
</dbReference>
<dbReference type="InterPro" id="IPR011009">
    <property type="entry name" value="Kinase-like_dom_sf"/>
</dbReference>
<dbReference type="PANTHER" id="PTHR45756:SF1">
    <property type="entry name" value="PROTEIN KINASE DOMAIN CONTAINING PROTEIN"/>
    <property type="match status" value="1"/>
</dbReference>
<dbReference type="Gene3D" id="1.10.510.10">
    <property type="entry name" value="Transferase(Phosphotransferase) domain 1"/>
    <property type="match status" value="1"/>
</dbReference>
<sequence length="402" mass="45937">MGNETYLNTRAARYIETQQLTSKCQHLLRYLDSDGWCKKCTMKSVSSGHLGIDKFIKRTQSKANNCRVDCFTLSRKSRVQCPRSDAITVALKSIKNSQEMTDDYIKRLKSYYRCSLSSKKREQSLLKFYGLTRDPSNGEYMLVIQYTEYGNIRTLLNTNFSSFQWSEKVWWLCDIASYLLTIHKAGYVHGNIHPGNILQLGINQRETSSTLVDAGLSLPANHYSTKVNKKDIYGVLPYMAPEVILGHPPTKESDIYSIGMLMIELSNGLPPYSDRKHDSRLALEIVKGSRPQISQNLPQVYIRLALDCCSSNPSSRPNAKELLYVFSEWWTCINNTGEKVFQIQKAFMDADEVLPTLELVKMNTLVKNSDAFYTSRLLKFEDVLKRVSSGSYFSINYDDDVI</sequence>
<protein>
    <submittedName>
        <fullName evidence="2">7568_t:CDS:1</fullName>
    </submittedName>
</protein>
<dbReference type="InterPro" id="IPR001245">
    <property type="entry name" value="Ser-Thr/Tyr_kinase_cat_dom"/>
</dbReference>
<dbReference type="AlphaFoldDB" id="A0A9W4WTZ1"/>
<evidence type="ECO:0000313" key="3">
    <source>
        <dbReference type="Proteomes" id="UP001153678"/>
    </source>
</evidence>
<dbReference type="Proteomes" id="UP001153678">
    <property type="component" value="Unassembled WGS sequence"/>
</dbReference>
<accession>A0A9W4WTZ1</accession>
<proteinExistence type="predicted"/>
<organism evidence="2 3">
    <name type="scientific">Funneliformis geosporum</name>
    <dbReference type="NCBI Taxonomy" id="1117311"/>
    <lineage>
        <taxon>Eukaryota</taxon>
        <taxon>Fungi</taxon>
        <taxon>Fungi incertae sedis</taxon>
        <taxon>Mucoromycota</taxon>
        <taxon>Glomeromycotina</taxon>
        <taxon>Glomeromycetes</taxon>
        <taxon>Glomerales</taxon>
        <taxon>Glomeraceae</taxon>
        <taxon>Funneliformis</taxon>
    </lineage>
</organism>
<dbReference type="OrthoDB" id="4062651at2759"/>
<dbReference type="PANTHER" id="PTHR45756">
    <property type="entry name" value="PALMITOYLTRANSFERASE"/>
    <property type="match status" value="1"/>
</dbReference>
<evidence type="ECO:0000313" key="2">
    <source>
        <dbReference type="EMBL" id="CAI2163416.1"/>
    </source>
</evidence>
<keyword evidence="3" id="KW-1185">Reference proteome</keyword>
<dbReference type="InterPro" id="IPR000719">
    <property type="entry name" value="Prot_kinase_dom"/>
</dbReference>
<dbReference type="InterPro" id="IPR053215">
    <property type="entry name" value="TKL_Ser/Thr_kinase"/>
</dbReference>
<dbReference type="Pfam" id="PF07714">
    <property type="entry name" value="PK_Tyr_Ser-Thr"/>
    <property type="match status" value="1"/>
</dbReference>
<evidence type="ECO:0000259" key="1">
    <source>
        <dbReference type="PROSITE" id="PS50011"/>
    </source>
</evidence>
<feature type="domain" description="Protein kinase" evidence="1">
    <location>
        <begin position="39"/>
        <end position="330"/>
    </location>
</feature>
<comment type="caution">
    <text evidence="2">The sequence shown here is derived from an EMBL/GenBank/DDBJ whole genome shotgun (WGS) entry which is preliminary data.</text>
</comment>